<dbReference type="eggNOG" id="ENOG5031QDW">
    <property type="taxonomic scope" value="Bacteria"/>
</dbReference>
<protein>
    <submittedName>
        <fullName evidence="1">ANTAR domain protein</fullName>
    </submittedName>
</protein>
<dbReference type="RefSeq" id="WP_007172441.1">
    <property type="nucleotide sequence ID" value="NZ_GG770564.1"/>
</dbReference>
<proteinExistence type="predicted"/>
<name>D5P6L0_9MYCO</name>
<keyword evidence="2" id="KW-1185">Reference proteome</keyword>
<comment type="caution">
    <text evidence="1">The sequence shown here is derived from an EMBL/GenBank/DDBJ whole genome shotgun (WGS) entry which is preliminary data.</text>
</comment>
<evidence type="ECO:0000313" key="1">
    <source>
        <dbReference type="EMBL" id="EFG78280.1"/>
    </source>
</evidence>
<gene>
    <name evidence="1" type="ORF">HMPREF0591_1804</name>
</gene>
<dbReference type="Proteomes" id="UP000003653">
    <property type="component" value="Unassembled WGS sequence"/>
</dbReference>
<dbReference type="EMBL" id="ADNV01000156">
    <property type="protein sequence ID" value="EFG78280.1"/>
    <property type="molecule type" value="Genomic_DNA"/>
</dbReference>
<accession>D5P6L0</accession>
<organism evidence="1 2">
    <name type="scientific">Mycobacterium parascrofulaceum ATCC BAA-614</name>
    <dbReference type="NCBI Taxonomy" id="525368"/>
    <lineage>
        <taxon>Bacteria</taxon>
        <taxon>Bacillati</taxon>
        <taxon>Actinomycetota</taxon>
        <taxon>Actinomycetes</taxon>
        <taxon>Mycobacteriales</taxon>
        <taxon>Mycobacteriaceae</taxon>
        <taxon>Mycobacterium</taxon>
        <taxon>Mycobacterium simiae complex</taxon>
    </lineage>
</organism>
<sequence length="111" mass="12297">MTEYPRRPRDSRRTGARILDTAEGVLVTLRRYRVDQAFVELMQTAKRHDVNPVNLADALVAIAEDQLSQDLDHAAAAVALATWGNLFAVSERDSAPAPRLHDLHDLPAENA</sequence>
<reference evidence="1 2" key="1">
    <citation type="submission" date="2010-04" db="EMBL/GenBank/DDBJ databases">
        <authorList>
            <person name="Muzny D."/>
            <person name="Qin X."/>
            <person name="Deng J."/>
            <person name="Jiang H."/>
            <person name="Liu Y."/>
            <person name="Qu J."/>
            <person name="Song X.-Z."/>
            <person name="Zhang L."/>
            <person name="Thornton R."/>
            <person name="Coyle M."/>
            <person name="Francisco L."/>
            <person name="Jackson L."/>
            <person name="Javaid M."/>
            <person name="Korchina V."/>
            <person name="Kovar C."/>
            <person name="Mata R."/>
            <person name="Mathew T."/>
            <person name="Ngo R."/>
            <person name="Nguyen L."/>
            <person name="Nguyen N."/>
            <person name="Okwuonu G."/>
            <person name="Ongeri F."/>
            <person name="Pham C."/>
            <person name="Simmons D."/>
            <person name="Wilczek-Boney K."/>
            <person name="Hale W."/>
            <person name="Jakkamsetti A."/>
            <person name="Pham P."/>
            <person name="Ruth R."/>
            <person name="San Lucas F."/>
            <person name="Warren J."/>
            <person name="Zhang J."/>
            <person name="Zhao Z."/>
            <person name="Zhou C."/>
            <person name="Zhu D."/>
            <person name="Lee S."/>
            <person name="Bess C."/>
            <person name="Blankenburg K."/>
            <person name="Forbes L."/>
            <person name="Fu Q."/>
            <person name="Gubbala S."/>
            <person name="Hirani K."/>
            <person name="Jayaseelan J.C."/>
            <person name="Lara F."/>
            <person name="Munidasa M."/>
            <person name="Palculict T."/>
            <person name="Patil S."/>
            <person name="Pu L.-L."/>
            <person name="Saada N."/>
            <person name="Tang L."/>
            <person name="Weissenberger G."/>
            <person name="Zhu Y."/>
            <person name="Hemphill L."/>
            <person name="Shang Y."/>
            <person name="Youmans B."/>
            <person name="Ayvaz T."/>
            <person name="Ross M."/>
            <person name="Santibanez J."/>
            <person name="Aqrawi P."/>
            <person name="Gross S."/>
            <person name="Joshi V."/>
            <person name="Fowler G."/>
            <person name="Nazareth L."/>
            <person name="Reid J."/>
            <person name="Worley K."/>
            <person name="Petrosino J."/>
            <person name="Highlander S."/>
            <person name="Gibbs R."/>
        </authorList>
    </citation>
    <scope>NUCLEOTIDE SEQUENCE [LARGE SCALE GENOMIC DNA]</scope>
    <source>
        <strain evidence="1 2">ATCC BAA-614</strain>
    </source>
</reference>
<dbReference type="HOGENOM" id="CLU_172509_0_0_11"/>
<dbReference type="AlphaFoldDB" id="D5P6L0"/>
<evidence type="ECO:0000313" key="2">
    <source>
        <dbReference type="Proteomes" id="UP000003653"/>
    </source>
</evidence>